<dbReference type="CDD" id="cd04186">
    <property type="entry name" value="GT_2_like_c"/>
    <property type="match status" value="1"/>
</dbReference>
<evidence type="ECO:0000259" key="4">
    <source>
        <dbReference type="Pfam" id="PF00535"/>
    </source>
</evidence>
<name>A0A3D9HG07_9FLAO</name>
<dbReference type="PANTHER" id="PTHR43179">
    <property type="entry name" value="RHAMNOSYLTRANSFERASE WBBL"/>
    <property type="match status" value="1"/>
</dbReference>
<dbReference type="Pfam" id="PF00535">
    <property type="entry name" value="Glycos_transf_2"/>
    <property type="match status" value="1"/>
</dbReference>
<reference evidence="5 6" key="1">
    <citation type="submission" date="2018-07" db="EMBL/GenBank/DDBJ databases">
        <title>Genomic Encyclopedia of Type Strains, Phase III (KMG-III): the genomes of soil and plant-associated and newly described type strains.</title>
        <authorList>
            <person name="Whitman W."/>
        </authorList>
    </citation>
    <scope>NUCLEOTIDE SEQUENCE [LARGE SCALE GENOMIC DNA]</scope>
    <source>
        <strain evidence="5 6">CECT 8487</strain>
    </source>
</reference>
<proteinExistence type="inferred from homology"/>
<dbReference type="GO" id="GO:0016757">
    <property type="term" value="F:glycosyltransferase activity"/>
    <property type="evidence" value="ECO:0007669"/>
    <property type="project" value="UniProtKB-KW"/>
</dbReference>
<protein>
    <submittedName>
        <fullName evidence="5">GT2 family glycosyltransferase</fullName>
    </submittedName>
</protein>
<dbReference type="InterPro" id="IPR029044">
    <property type="entry name" value="Nucleotide-diphossugar_trans"/>
</dbReference>
<comment type="similarity">
    <text evidence="1">Belongs to the glycosyltransferase 2 family.</text>
</comment>
<keyword evidence="3 5" id="KW-0808">Transferase</keyword>
<evidence type="ECO:0000256" key="1">
    <source>
        <dbReference type="ARBA" id="ARBA00006739"/>
    </source>
</evidence>
<evidence type="ECO:0000313" key="6">
    <source>
        <dbReference type="Proteomes" id="UP000256629"/>
    </source>
</evidence>
<keyword evidence="6" id="KW-1185">Reference proteome</keyword>
<dbReference type="EMBL" id="QRDX01000004">
    <property type="protein sequence ID" value="RED48365.1"/>
    <property type="molecule type" value="Genomic_DNA"/>
</dbReference>
<dbReference type="RefSeq" id="WP_181896377.1">
    <property type="nucleotide sequence ID" value="NZ_QRDX01000004.1"/>
</dbReference>
<dbReference type="Proteomes" id="UP000256629">
    <property type="component" value="Unassembled WGS sequence"/>
</dbReference>
<evidence type="ECO:0000256" key="3">
    <source>
        <dbReference type="ARBA" id="ARBA00022679"/>
    </source>
</evidence>
<dbReference type="Gene3D" id="3.90.550.10">
    <property type="entry name" value="Spore Coat Polysaccharide Biosynthesis Protein SpsA, Chain A"/>
    <property type="match status" value="1"/>
</dbReference>
<sequence>MAEGGDKLKLLVIILNFNSYRDTINLYRLINDFLAFRKSILIVDNNSNKIDQELLKKEIPSKNLIINKKNKGYGSGNNIGLKKAVNESYDYALILNPDIRLEEKTILELLKELEKDSELVAVGPRICFRNQPELIYSDGGLVNASLGFRSSHLNYKKNVKDKSLLKKTIDYINGSCLMVRISSLKNIGMFLDTFFLYYEETEWCLRAKQLGYKIKVNTNVIAYHSTSNKNGLYHFYMTRNRLLIAKRFNKYFWRTTKIVLMGLIKESKNVILSKKQRSPFLIKKFKGFISGIFSKIERYEGVFTLSKEQQ</sequence>
<comment type="caution">
    <text evidence="5">The sequence shown here is derived from an EMBL/GenBank/DDBJ whole genome shotgun (WGS) entry which is preliminary data.</text>
</comment>
<accession>A0A3D9HG07</accession>
<feature type="domain" description="Glycosyltransferase 2-like" evidence="4">
    <location>
        <begin position="12"/>
        <end position="187"/>
    </location>
</feature>
<dbReference type="AlphaFoldDB" id="A0A3D9HG07"/>
<evidence type="ECO:0000256" key="2">
    <source>
        <dbReference type="ARBA" id="ARBA00022676"/>
    </source>
</evidence>
<organism evidence="5 6">
    <name type="scientific">Seonamhaeicola aphaedonensis</name>
    <dbReference type="NCBI Taxonomy" id="1461338"/>
    <lineage>
        <taxon>Bacteria</taxon>
        <taxon>Pseudomonadati</taxon>
        <taxon>Bacteroidota</taxon>
        <taxon>Flavobacteriia</taxon>
        <taxon>Flavobacteriales</taxon>
        <taxon>Flavobacteriaceae</taxon>
    </lineage>
</organism>
<dbReference type="InterPro" id="IPR001173">
    <property type="entry name" value="Glyco_trans_2-like"/>
</dbReference>
<gene>
    <name evidence="5" type="ORF">DFQ02_104211</name>
</gene>
<keyword evidence="2" id="KW-0328">Glycosyltransferase</keyword>
<dbReference type="SUPFAM" id="SSF53448">
    <property type="entry name" value="Nucleotide-diphospho-sugar transferases"/>
    <property type="match status" value="1"/>
</dbReference>
<evidence type="ECO:0000313" key="5">
    <source>
        <dbReference type="EMBL" id="RED48365.1"/>
    </source>
</evidence>
<dbReference type="PANTHER" id="PTHR43179:SF12">
    <property type="entry name" value="GALACTOFURANOSYLTRANSFERASE GLFT2"/>
    <property type="match status" value="1"/>
</dbReference>